<dbReference type="SUPFAM" id="SSF48452">
    <property type="entry name" value="TPR-like"/>
    <property type="match status" value="1"/>
</dbReference>
<dbReference type="PANTHER" id="PTHR43289">
    <property type="entry name" value="MITOGEN-ACTIVATED PROTEIN KINASE KINASE KINASE 20-RELATED"/>
    <property type="match status" value="1"/>
</dbReference>
<dbReference type="Gene3D" id="1.25.40.10">
    <property type="entry name" value="Tetratricopeptide repeat domain"/>
    <property type="match status" value="3"/>
</dbReference>
<feature type="binding site" evidence="5">
    <location>
        <position position="47"/>
    </location>
    <ligand>
        <name>ATP</name>
        <dbReference type="ChEBI" id="CHEBI:30616"/>
    </ligand>
</feature>
<evidence type="ECO:0000259" key="6">
    <source>
        <dbReference type="PROSITE" id="PS50011"/>
    </source>
</evidence>
<dbReference type="GO" id="GO:0005524">
    <property type="term" value="F:ATP binding"/>
    <property type="evidence" value="ECO:0007669"/>
    <property type="project" value="UniProtKB-UniRule"/>
</dbReference>
<evidence type="ECO:0000256" key="3">
    <source>
        <dbReference type="ARBA" id="ARBA00022777"/>
    </source>
</evidence>
<dbReference type="RefSeq" id="WP_116441398.1">
    <property type="nucleotide sequence ID" value="NZ_BHEO01000002.1"/>
</dbReference>
<dbReference type="PROSITE" id="PS50011">
    <property type="entry name" value="PROTEIN_KINASE_DOM"/>
    <property type="match status" value="1"/>
</dbReference>
<dbReference type="InterPro" id="IPR011009">
    <property type="entry name" value="Kinase-like_dom_sf"/>
</dbReference>
<keyword evidence="4 5" id="KW-0067">ATP-binding</keyword>
<keyword evidence="1" id="KW-0808">Transferase</keyword>
<dbReference type="Gene3D" id="1.10.510.10">
    <property type="entry name" value="Transferase(Phosphotransferase) domain 1"/>
    <property type="match status" value="1"/>
</dbReference>
<dbReference type="Proteomes" id="UP000294613">
    <property type="component" value="Unassembled WGS sequence"/>
</dbReference>
<organism evidence="8 9">
    <name type="scientific">Faecalimonas umbilicata</name>
    <dbReference type="NCBI Taxonomy" id="1912855"/>
    <lineage>
        <taxon>Bacteria</taxon>
        <taxon>Bacillati</taxon>
        <taxon>Bacillota</taxon>
        <taxon>Clostridia</taxon>
        <taxon>Lachnospirales</taxon>
        <taxon>Lachnospiraceae</taxon>
        <taxon>Faecalimonas</taxon>
    </lineage>
</organism>
<dbReference type="Proteomes" id="UP000702954">
    <property type="component" value="Unassembled WGS sequence"/>
</dbReference>
<dbReference type="InterPro" id="IPR008271">
    <property type="entry name" value="Ser/Thr_kinase_AS"/>
</dbReference>
<dbReference type="SMART" id="SM00220">
    <property type="entry name" value="S_TKc"/>
    <property type="match status" value="1"/>
</dbReference>
<proteinExistence type="predicted"/>
<dbReference type="CDD" id="cd14014">
    <property type="entry name" value="STKc_PknB_like"/>
    <property type="match status" value="1"/>
</dbReference>
<dbReference type="InterPro" id="IPR019734">
    <property type="entry name" value="TPR_rpt"/>
</dbReference>
<dbReference type="GO" id="GO:0004674">
    <property type="term" value="F:protein serine/threonine kinase activity"/>
    <property type="evidence" value="ECO:0007669"/>
    <property type="project" value="TreeGrafter"/>
</dbReference>
<dbReference type="PROSITE" id="PS00107">
    <property type="entry name" value="PROTEIN_KINASE_ATP"/>
    <property type="match status" value="1"/>
</dbReference>
<reference evidence="8 9" key="2">
    <citation type="submission" date="2019-03" db="EMBL/GenBank/DDBJ databases">
        <title>Genomic Encyclopedia of Type Strains, Phase IV (KMG-IV): sequencing the most valuable type-strain genomes for metagenomic binning, comparative biology and taxonomic classification.</title>
        <authorList>
            <person name="Goeker M."/>
        </authorList>
    </citation>
    <scope>NUCLEOTIDE SEQUENCE [LARGE SCALE GENOMIC DNA]</scope>
    <source>
        <strain evidence="8 9">DSM 103426</strain>
    </source>
</reference>
<dbReference type="InterPro" id="IPR011990">
    <property type="entry name" value="TPR-like_helical_dom_sf"/>
</dbReference>
<dbReference type="EMBL" id="SLZV01000001">
    <property type="protein sequence ID" value="TCS70339.1"/>
    <property type="molecule type" value="Genomic_DNA"/>
</dbReference>
<evidence type="ECO:0000313" key="7">
    <source>
        <dbReference type="EMBL" id="GBU04040.1"/>
    </source>
</evidence>
<dbReference type="Gene3D" id="3.30.200.20">
    <property type="entry name" value="Phosphorylase Kinase, domain 1"/>
    <property type="match status" value="1"/>
</dbReference>
<keyword evidence="2 5" id="KW-0547">Nucleotide-binding</keyword>
<dbReference type="PANTHER" id="PTHR43289:SF34">
    <property type="entry name" value="SERINE_THREONINE-PROTEIN KINASE YBDM-RELATED"/>
    <property type="match status" value="1"/>
</dbReference>
<feature type="domain" description="Protein kinase" evidence="6">
    <location>
        <begin position="8"/>
        <end position="260"/>
    </location>
</feature>
<protein>
    <submittedName>
        <fullName evidence="8">Serine/threonine-protein kinase</fullName>
    </submittedName>
</protein>
<dbReference type="InterPro" id="IPR017441">
    <property type="entry name" value="Protein_kinase_ATP_BS"/>
</dbReference>
<dbReference type="EMBL" id="BHEO01000002">
    <property type="protein sequence ID" value="GBU04040.1"/>
    <property type="molecule type" value="Genomic_DNA"/>
</dbReference>
<dbReference type="PROSITE" id="PS00108">
    <property type="entry name" value="PROTEIN_KINASE_ST"/>
    <property type="match status" value="1"/>
</dbReference>
<evidence type="ECO:0000313" key="9">
    <source>
        <dbReference type="Proteomes" id="UP000294613"/>
    </source>
</evidence>
<accession>A0A4R3JW48</accession>
<gene>
    <name evidence="8" type="ORF">EDD74_101190</name>
    <name evidence="7" type="ORF">FAEUMB_05810</name>
</gene>
<evidence type="ECO:0000256" key="2">
    <source>
        <dbReference type="ARBA" id="ARBA00022741"/>
    </source>
</evidence>
<evidence type="ECO:0000256" key="5">
    <source>
        <dbReference type="PROSITE-ProRule" id="PRU10141"/>
    </source>
</evidence>
<dbReference type="SUPFAM" id="SSF56112">
    <property type="entry name" value="Protein kinase-like (PK-like)"/>
    <property type="match status" value="1"/>
</dbReference>
<dbReference type="Pfam" id="PF00069">
    <property type="entry name" value="Pkinase"/>
    <property type="match status" value="1"/>
</dbReference>
<comment type="caution">
    <text evidence="8">The sequence shown here is derived from an EMBL/GenBank/DDBJ whole genome shotgun (WGS) entry which is preliminary data.</text>
</comment>
<keyword evidence="10" id="KW-1185">Reference proteome</keyword>
<dbReference type="InterPro" id="IPR000719">
    <property type="entry name" value="Prot_kinase_dom"/>
</dbReference>
<dbReference type="AlphaFoldDB" id="A0A4R3JW48"/>
<evidence type="ECO:0000313" key="10">
    <source>
        <dbReference type="Proteomes" id="UP000702954"/>
    </source>
</evidence>
<dbReference type="Pfam" id="PF13181">
    <property type="entry name" value="TPR_8"/>
    <property type="match status" value="2"/>
</dbReference>
<reference evidence="7 10" key="1">
    <citation type="journal article" date="2018" name="Int. J. Syst. Evol. Microbiol.">
        <title>Draft Genome Sequence of Faecalimonas umbilicata JCM 30896T, an Acetate-Producing Bacterium Isolated from Human Feces.</title>
        <authorList>
            <person name="Sakamoto M."/>
            <person name="Ikeyama N."/>
            <person name="Yuki M."/>
            <person name="Ohkuma M."/>
        </authorList>
    </citation>
    <scope>NUCLEOTIDE SEQUENCE [LARGE SCALE GENOMIC DNA]</scope>
    <source>
        <strain evidence="7 10">EGH7</strain>
    </source>
</reference>
<dbReference type="SMART" id="SM00028">
    <property type="entry name" value="TPR"/>
    <property type="match status" value="4"/>
</dbReference>
<name>A0A4R3JW48_9FIRM</name>
<sequence>MEKFSDTYEIIGKLGEGSGGIVYKAIHKRLKKEVVVKQIKNQGMALKEKRKEVDILKNLNHSYLPQVLDFFEIGSNAYTVMSFIPGKSLKTLLQEGRYFQKKEVIRWAMQLCSALQYLHEQIPPIIHGDIKPANIMLTPKGDICLIDFNISFFMNSGTVLGYTDGYTSPEQYQRVRNIKEGIRENFVKIDERADLYSLGATLYHIITGEKLTENEGKPDRTLLNEKAGETFASVIERALEQDPRKRFQSAAEMLQALQMLPKKDRRYKMLLARQWAERVIGCACLAGCIALTGYGVYTIRLEKIDRYNELVEKQEQLIAEQEFDKEEEVYREAVRLRPSSLESYYQNACALYEQKAYEECIAFIDYDILQNEKIKQNAKRMADIYYLKADSQFQMEEYEDAVETYELLEKTGEGAEMYYKDYAITLAYAGYPESAEKILEEAMEQGNNEDALYYAKGEVEKFLEEPKQALTSFQKCIEITKDTDLKTRAYLMMSELYEKEDNREQEQKLLKEAEASLPLENQMMILERLAQVNIDLAENTGLGKYREEAIRNFQKIIENGWESYDTYNNLVILCQKQKNLDQAEKYLKTMEESYGEDYNVYKRYAFLEIDRQKLLKNDARNYKKFKEFYEQAMELYEDEEQKDMEMDLLEQLYAQAKKGGWL</sequence>
<evidence type="ECO:0000256" key="4">
    <source>
        <dbReference type="ARBA" id="ARBA00022840"/>
    </source>
</evidence>
<evidence type="ECO:0000256" key="1">
    <source>
        <dbReference type="ARBA" id="ARBA00022679"/>
    </source>
</evidence>
<evidence type="ECO:0000313" key="8">
    <source>
        <dbReference type="EMBL" id="TCS70339.1"/>
    </source>
</evidence>
<keyword evidence="3 8" id="KW-0418">Kinase</keyword>